<accession>A0ABT2UH29</accession>
<dbReference type="InterPro" id="IPR000838">
    <property type="entry name" value="RNA_pol_sigma70_ECF_CS"/>
</dbReference>
<evidence type="ECO:0000256" key="5">
    <source>
        <dbReference type="ARBA" id="ARBA00023163"/>
    </source>
</evidence>
<dbReference type="InterPro" id="IPR013325">
    <property type="entry name" value="RNA_pol_sigma_r2"/>
</dbReference>
<dbReference type="RefSeq" id="WP_262685165.1">
    <property type="nucleotide sequence ID" value="NZ_JAOQIO010000069.1"/>
</dbReference>
<gene>
    <name evidence="9" type="ORF">OB236_17695</name>
</gene>
<dbReference type="PANTHER" id="PTHR43133">
    <property type="entry name" value="RNA POLYMERASE ECF-TYPE SIGMA FACTO"/>
    <property type="match status" value="1"/>
</dbReference>
<dbReference type="Proteomes" id="UP001652445">
    <property type="component" value="Unassembled WGS sequence"/>
</dbReference>
<dbReference type="SUPFAM" id="SSF88946">
    <property type="entry name" value="Sigma2 domain of RNA polymerase sigma factors"/>
    <property type="match status" value="1"/>
</dbReference>
<evidence type="ECO:0000313" key="9">
    <source>
        <dbReference type="EMBL" id="MCU6793940.1"/>
    </source>
</evidence>
<dbReference type="SUPFAM" id="SSF88659">
    <property type="entry name" value="Sigma3 and sigma4 domains of RNA polymerase sigma factors"/>
    <property type="match status" value="1"/>
</dbReference>
<dbReference type="CDD" id="cd06171">
    <property type="entry name" value="Sigma70_r4"/>
    <property type="match status" value="1"/>
</dbReference>
<protein>
    <recommendedName>
        <fullName evidence="6">RNA polymerase sigma factor</fullName>
    </recommendedName>
</protein>
<feature type="domain" description="RNA polymerase sigma factor 70 region 4 type 2" evidence="8">
    <location>
        <begin position="120"/>
        <end position="170"/>
    </location>
</feature>
<dbReference type="InterPro" id="IPR036388">
    <property type="entry name" value="WH-like_DNA-bd_sf"/>
</dbReference>
<evidence type="ECO:0000256" key="3">
    <source>
        <dbReference type="ARBA" id="ARBA00023082"/>
    </source>
</evidence>
<dbReference type="EMBL" id="JAOQIO010000069">
    <property type="protein sequence ID" value="MCU6793940.1"/>
    <property type="molecule type" value="Genomic_DNA"/>
</dbReference>
<keyword evidence="10" id="KW-1185">Reference proteome</keyword>
<dbReference type="InterPro" id="IPR014284">
    <property type="entry name" value="RNA_pol_sigma-70_dom"/>
</dbReference>
<evidence type="ECO:0000256" key="1">
    <source>
        <dbReference type="ARBA" id="ARBA00010641"/>
    </source>
</evidence>
<evidence type="ECO:0000259" key="7">
    <source>
        <dbReference type="Pfam" id="PF04542"/>
    </source>
</evidence>
<reference evidence="9 10" key="1">
    <citation type="submission" date="2022-09" db="EMBL/GenBank/DDBJ databases">
        <authorList>
            <person name="Han X.L."/>
            <person name="Wang Q."/>
            <person name="Lu T."/>
        </authorList>
    </citation>
    <scope>NUCLEOTIDE SEQUENCE [LARGE SCALE GENOMIC DNA]</scope>
    <source>
        <strain evidence="9 10">WQ 127069</strain>
    </source>
</reference>
<comment type="similarity">
    <text evidence="1 6">Belongs to the sigma-70 factor family. ECF subfamily.</text>
</comment>
<evidence type="ECO:0000256" key="4">
    <source>
        <dbReference type="ARBA" id="ARBA00023125"/>
    </source>
</evidence>
<dbReference type="Pfam" id="PF08281">
    <property type="entry name" value="Sigma70_r4_2"/>
    <property type="match status" value="1"/>
</dbReference>
<sequence length="182" mass="21202">MEPHYLQHLSGGSDKDVILGDLMTQYGNDVWNFAFFLTRHADAADDLTQDVFLSVYDKLYSFRGECSVKSWLLTITRNKSLNYLKSAFIRKVTLVDYVIRKGSSRSAEAELFDRLETRHIWATLMRIPRKFREILLLNAHYQLTNKEISILLEIPEATVKTRLHRARKKLSDMLNNDYQGGE</sequence>
<dbReference type="PROSITE" id="PS01063">
    <property type="entry name" value="SIGMA70_ECF"/>
    <property type="match status" value="1"/>
</dbReference>
<proteinExistence type="inferred from homology"/>
<dbReference type="Pfam" id="PF04542">
    <property type="entry name" value="Sigma70_r2"/>
    <property type="match status" value="1"/>
</dbReference>
<name>A0ABT2UH29_9BACL</name>
<comment type="caution">
    <text evidence="9">The sequence shown here is derived from an EMBL/GenBank/DDBJ whole genome shotgun (WGS) entry which is preliminary data.</text>
</comment>
<dbReference type="InterPro" id="IPR039425">
    <property type="entry name" value="RNA_pol_sigma-70-like"/>
</dbReference>
<keyword evidence="4 6" id="KW-0238">DNA-binding</keyword>
<dbReference type="InterPro" id="IPR013249">
    <property type="entry name" value="RNA_pol_sigma70_r4_t2"/>
</dbReference>
<organism evidence="9 10">
    <name type="scientific">Paenibacillus baimaensis</name>
    <dbReference type="NCBI Taxonomy" id="2982185"/>
    <lineage>
        <taxon>Bacteria</taxon>
        <taxon>Bacillati</taxon>
        <taxon>Bacillota</taxon>
        <taxon>Bacilli</taxon>
        <taxon>Bacillales</taxon>
        <taxon>Paenibacillaceae</taxon>
        <taxon>Paenibacillus</taxon>
    </lineage>
</organism>
<evidence type="ECO:0000256" key="2">
    <source>
        <dbReference type="ARBA" id="ARBA00023015"/>
    </source>
</evidence>
<dbReference type="InterPro" id="IPR013324">
    <property type="entry name" value="RNA_pol_sigma_r3/r4-like"/>
</dbReference>
<dbReference type="InterPro" id="IPR007627">
    <property type="entry name" value="RNA_pol_sigma70_r2"/>
</dbReference>
<keyword evidence="5 6" id="KW-0804">Transcription</keyword>
<dbReference type="Gene3D" id="1.10.1740.10">
    <property type="match status" value="1"/>
</dbReference>
<keyword evidence="3 6" id="KW-0731">Sigma factor</keyword>
<dbReference type="Gene3D" id="1.10.10.10">
    <property type="entry name" value="Winged helix-like DNA-binding domain superfamily/Winged helix DNA-binding domain"/>
    <property type="match status" value="1"/>
</dbReference>
<dbReference type="NCBIfam" id="TIGR02937">
    <property type="entry name" value="sigma70-ECF"/>
    <property type="match status" value="1"/>
</dbReference>
<evidence type="ECO:0000313" key="10">
    <source>
        <dbReference type="Proteomes" id="UP001652445"/>
    </source>
</evidence>
<evidence type="ECO:0000256" key="6">
    <source>
        <dbReference type="RuleBase" id="RU000716"/>
    </source>
</evidence>
<dbReference type="PANTHER" id="PTHR43133:SF46">
    <property type="entry name" value="RNA POLYMERASE SIGMA-70 FACTOR ECF SUBFAMILY"/>
    <property type="match status" value="1"/>
</dbReference>
<evidence type="ECO:0000259" key="8">
    <source>
        <dbReference type="Pfam" id="PF08281"/>
    </source>
</evidence>
<keyword evidence="2 6" id="KW-0805">Transcription regulation</keyword>
<feature type="domain" description="RNA polymerase sigma-70 region 2" evidence="7">
    <location>
        <begin position="22"/>
        <end position="86"/>
    </location>
</feature>